<keyword evidence="3" id="KW-1185">Reference proteome</keyword>
<feature type="region of interest" description="Disordered" evidence="1">
    <location>
        <begin position="1"/>
        <end position="26"/>
    </location>
</feature>
<protein>
    <recommendedName>
        <fullName evidence="4">MFS transporter</fullName>
    </recommendedName>
</protein>
<dbReference type="Proteomes" id="UP001431429">
    <property type="component" value="Unassembled WGS sequence"/>
</dbReference>
<evidence type="ECO:0008006" key="4">
    <source>
        <dbReference type="Google" id="ProtNLM"/>
    </source>
</evidence>
<organism evidence="2 3">
    <name type="scientific">Streptomyces albipurpureus</name>
    <dbReference type="NCBI Taxonomy" id="2897419"/>
    <lineage>
        <taxon>Bacteria</taxon>
        <taxon>Bacillati</taxon>
        <taxon>Actinomycetota</taxon>
        <taxon>Actinomycetes</taxon>
        <taxon>Kitasatosporales</taxon>
        <taxon>Streptomycetaceae</taxon>
        <taxon>Streptomyces</taxon>
    </lineage>
</organism>
<proteinExistence type="predicted"/>
<feature type="compositionally biased region" description="Basic and acidic residues" evidence="1">
    <location>
        <begin position="13"/>
        <end position="26"/>
    </location>
</feature>
<dbReference type="EMBL" id="JAMQAW010000007">
    <property type="protein sequence ID" value="MCM2388294.1"/>
    <property type="molecule type" value="Genomic_DNA"/>
</dbReference>
<comment type="caution">
    <text evidence="2">The sequence shown here is derived from an EMBL/GenBank/DDBJ whole genome shotgun (WGS) entry which is preliminary data.</text>
</comment>
<evidence type="ECO:0000313" key="3">
    <source>
        <dbReference type="Proteomes" id="UP001431429"/>
    </source>
</evidence>
<accession>A0ABT0UI12</accession>
<evidence type="ECO:0000313" key="2">
    <source>
        <dbReference type="EMBL" id="MCM2388294.1"/>
    </source>
</evidence>
<reference evidence="2" key="1">
    <citation type="submission" date="2022-06" db="EMBL/GenBank/DDBJ databases">
        <title>Genome public.</title>
        <authorList>
            <person name="Sun Q."/>
        </authorList>
    </citation>
    <scope>NUCLEOTIDE SEQUENCE</scope>
    <source>
        <strain evidence="2">CWNU-1</strain>
    </source>
</reference>
<name>A0ABT0UI12_9ACTN</name>
<sequence>MSLTTEPDPPLADEDRPRAAQASDREGISPSLALAALVGTVDLLLAKAVTHVFHTV</sequence>
<evidence type="ECO:0000256" key="1">
    <source>
        <dbReference type="SAM" id="MobiDB-lite"/>
    </source>
</evidence>
<dbReference type="RefSeq" id="WP_250918635.1">
    <property type="nucleotide sequence ID" value="NZ_JAMQAW010000007.1"/>
</dbReference>
<gene>
    <name evidence="2" type="ORF">NBG84_08270</name>
</gene>